<dbReference type="PANTHER" id="PTHR30069">
    <property type="entry name" value="TONB-DEPENDENT OUTER MEMBRANE RECEPTOR"/>
    <property type="match status" value="1"/>
</dbReference>
<dbReference type="InterPro" id="IPR036942">
    <property type="entry name" value="Beta-barrel_TonB_sf"/>
</dbReference>
<dbReference type="SUPFAM" id="SSF56935">
    <property type="entry name" value="Porins"/>
    <property type="match status" value="1"/>
</dbReference>
<organism evidence="15 16">
    <name type="scientific">Ectothiorhodosinus mongolicus</name>
    <dbReference type="NCBI Taxonomy" id="233100"/>
    <lineage>
        <taxon>Bacteria</taxon>
        <taxon>Pseudomonadati</taxon>
        <taxon>Pseudomonadota</taxon>
        <taxon>Gammaproteobacteria</taxon>
        <taxon>Chromatiales</taxon>
        <taxon>Ectothiorhodospiraceae</taxon>
        <taxon>Ectothiorhodosinus</taxon>
    </lineage>
</organism>
<dbReference type="RefSeq" id="WP_076756123.1">
    <property type="nucleotide sequence ID" value="NZ_CP023018.1"/>
</dbReference>
<dbReference type="GO" id="GO:0015889">
    <property type="term" value="P:cobalamin transport"/>
    <property type="evidence" value="ECO:0007669"/>
    <property type="project" value="TreeGrafter"/>
</dbReference>
<evidence type="ECO:0000256" key="12">
    <source>
        <dbReference type="SAM" id="SignalP"/>
    </source>
</evidence>
<feature type="chain" id="PRO_5013249642" evidence="12">
    <location>
        <begin position="20"/>
        <end position="616"/>
    </location>
</feature>
<evidence type="ECO:0000256" key="5">
    <source>
        <dbReference type="ARBA" id="ARBA00022729"/>
    </source>
</evidence>
<evidence type="ECO:0000256" key="7">
    <source>
        <dbReference type="ARBA" id="ARBA00023077"/>
    </source>
</evidence>
<feature type="domain" description="TonB-dependent receptor plug" evidence="14">
    <location>
        <begin position="44"/>
        <end position="147"/>
    </location>
</feature>
<keyword evidence="6" id="KW-0406">Ion transport</keyword>
<evidence type="ECO:0000256" key="8">
    <source>
        <dbReference type="ARBA" id="ARBA00023136"/>
    </source>
</evidence>
<dbReference type="PANTHER" id="PTHR30069:SF53">
    <property type="entry name" value="COLICIN I RECEPTOR-RELATED"/>
    <property type="match status" value="1"/>
</dbReference>
<dbReference type="EMBL" id="FTPK01000003">
    <property type="protein sequence ID" value="SIT72756.1"/>
    <property type="molecule type" value="Genomic_DNA"/>
</dbReference>
<evidence type="ECO:0000256" key="9">
    <source>
        <dbReference type="ARBA" id="ARBA00023237"/>
    </source>
</evidence>
<evidence type="ECO:0000313" key="16">
    <source>
        <dbReference type="Proteomes" id="UP000223759"/>
    </source>
</evidence>
<evidence type="ECO:0000256" key="6">
    <source>
        <dbReference type="ARBA" id="ARBA00023065"/>
    </source>
</evidence>
<feature type="domain" description="TonB-dependent receptor-like beta-barrel" evidence="13">
    <location>
        <begin position="171"/>
        <end position="585"/>
    </location>
</feature>
<evidence type="ECO:0000256" key="1">
    <source>
        <dbReference type="ARBA" id="ARBA00004571"/>
    </source>
</evidence>
<keyword evidence="9 10" id="KW-0998">Cell outer membrane</keyword>
<dbReference type="STRING" id="233100.SAMN05216526_1726"/>
<gene>
    <name evidence="15" type="ORF">SAMN05216526_1726</name>
</gene>
<evidence type="ECO:0000313" key="15">
    <source>
        <dbReference type="EMBL" id="SIT72756.1"/>
    </source>
</evidence>
<accession>A0A1R3W4T8</accession>
<name>A0A1R3W4T8_9GAMM</name>
<comment type="similarity">
    <text evidence="10 11">Belongs to the TonB-dependent receptor family.</text>
</comment>
<evidence type="ECO:0000256" key="10">
    <source>
        <dbReference type="PROSITE-ProRule" id="PRU01360"/>
    </source>
</evidence>
<evidence type="ECO:0000259" key="13">
    <source>
        <dbReference type="Pfam" id="PF00593"/>
    </source>
</evidence>
<dbReference type="Pfam" id="PF07715">
    <property type="entry name" value="Plug"/>
    <property type="match status" value="1"/>
</dbReference>
<evidence type="ECO:0000256" key="3">
    <source>
        <dbReference type="ARBA" id="ARBA00022452"/>
    </source>
</evidence>
<dbReference type="Pfam" id="PF00593">
    <property type="entry name" value="TonB_dep_Rec_b-barrel"/>
    <property type="match status" value="1"/>
</dbReference>
<comment type="subcellular location">
    <subcellularLocation>
        <location evidence="1 10">Cell outer membrane</location>
        <topology evidence="1 10">Multi-pass membrane protein</topology>
    </subcellularLocation>
</comment>
<dbReference type="GO" id="GO:0009279">
    <property type="term" value="C:cell outer membrane"/>
    <property type="evidence" value="ECO:0007669"/>
    <property type="project" value="UniProtKB-SubCell"/>
</dbReference>
<evidence type="ECO:0000256" key="2">
    <source>
        <dbReference type="ARBA" id="ARBA00022448"/>
    </source>
</evidence>
<evidence type="ECO:0000256" key="4">
    <source>
        <dbReference type="ARBA" id="ARBA00022692"/>
    </source>
</evidence>
<dbReference type="Gene3D" id="2.170.130.10">
    <property type="entry name" value="TonB-dependent receptor, plug domain"/>
    <property type="match status" value="1"/>
</dbReference>
<dbReference type="AlphaFoldDB" id="A0A1R3W4T8"/>
<keyword evidence="7 11" id="KW-0798">TonB box</keyword>
<dbReference type="InterPro" id="IPR000531">
    <property type="entry name" value="Beta-barrel_TonB"/>
</dbReference>
<dbReference type="Gene3D" id="2.40.170.20">
    <property type="entry name" value="TonB-dependent receptor, beta-barrel domain"/>
    <property type="match status" value="1"/>
</dbReference>
<dbReference type="PROSITE" id="PS52016">
    <property type="entry name" value="TONB_DEPENDENT_REC_3"/>
    <property type="match status" value="1"/>
</dbReference>
<keyword evidence="5 12" id="KW-0732">Signal</keyword>
<dbReference type="GO" id="GO:0006811">
    <property type="term" value="P:monoatomic ion transport"/>
    <property type="evidence" value="ECO:0007669"/>
    <property type="project" value="UniProtKB-KW"/>
</dbReference>
<keyword evidence="4 10" id="KW-0812">Transmembrane</keyword>
<dbReference type="InterPro" id="IPR012910">
    <property type="entry name" value="Plug_dom"/>
</dbReference>
<evidence type="ECO:0000259" key="14">
    <source>
        <dbReference type="Pfam" id="PF07715"/>
    </source>
</evidence>
<feature type="signal peptide" evidence="12">
    <location>
        <begin position="1"/>
        <end position="19"/>
    </location>
</feature>
<dbReference type="Proteomes" id="UP000223759">
    <property type="component" value="Unassembled WGS sequence"/>
</dbReference>
<keyword evidence="2 10" id="KW-0813">Transport</keyword>
<sequence length="616" mass="67796">MKKSLLMAGLAAATSAAVAEPIHFASLDPIVVTPTRTAQTVDASLASVTVIERAEIDRLQPRSFADLLRSRAGIDIAQNGAFGQQTSVFLRGTNSNSVVLLVDGVRVSSATTGAPAWEFLPVDQIDRVEIVRGPRSSLYGADAIGGIIQVFTRQGDGPARLRGHVGGGSFNTREGSLGIAGSSQDTRYNFSVSRYQSDGIDVLTGVGDDRADGITSNNLSARIDHQVDERLGLFASLLYSQGEADFDRDVFEGFVARREPLLRDWNDFTLASLSVGANIAVSEHWDAQISLAQSRDERETFVDEEFDSRINTRRDIFTWSNALAVNSVWDAVVGIDYQRDTVNATTSYDETSRYNWGGFAQLQGALGAHNLIGSLRYDDNEAYGSKTTGQVAWGYDLSESWQTRVSYGTAFRAPTFNDLFFPDDPTFGPQSNPDLKPEASRNLEFGVRYSQQDLAMDLVIFQTDIEDLIIFDGIPQNVDKARIRGLEFELIAELDDWRLGSTLTLLDHENRANGNELPRRPNASARLDVDRIWNGWTYGVSATAQGRSYDDVVNNNRISGFGLLDLRASYALTSNWMLRAKVANVLDNGFITVLDFGGDPLNQPGRAYYLSLHYQQ</sequence>
<evidence type="ECO:0000256" key="11">
    <source>
        <dbReference type="RuleBase" id="RU003357"/>
    </source>
</evidence>
<dbReference type="OrthoDB" id="9815954at2"/>
<keyword evidence="8 10" id="KW-0472">Membrane</keyword>
<dbReference type="InterPro" id="IPR037066">
    <property type="entry name" value="Plug_dom_sf"/>
</dbReference>
<reference evidence="15 16" key="1">
    <citation type="submission" date="2017-01" db="EMBL/GenBank/DDBJ databases">
        <authorList>
            <person name="Mah S.A."/>
            <person name="Swanson W.J."/>
            <person name="Moy G.W."/>
            <person name="Vacquier V.D."/>
        </authorList>
    </citation>
    <scope>NUCLEOTIDE SEQUENCE [LARGE SCALE GENOMIC DNA]</scope>
    <source>
        <strain evidence="15 16">M9</strain>
    </source>
</reference>
<keyword evidence="3 10" id="KW-1134">Transmembrane beta strand</keyword>
<keyword evidence="16" id="KW-1185">Reference proteome</keyword>
<proteinExistence type="inferred from homology"/>
<dbReference type="InterPro" id="IPR039426">
    <property type="entry name" value="TonB-dep_rcpt-like"/>
</dbReference>
<dbReference type="CDD" id="cd01347">
    <property type="entry name" value="ligand_gated_channel"/>
    <property type="match status" value="1"/>
</dbReference>
<protein>
    <submittedName>
        <fullName evidence="15">Vitamin B12 transporter</fullName>
    </submittedName>
</protein>